<dbReference type="InterPro" id="IPR023126">
    <property type="entry name" value="HP0242-like_sf"/>
</dbReference>
<sequence>MSKFKDWFTEDEDDIFFGSPKSKFFDIVEQTHRDLVEEELDKVIEKLAVLELIISENKDEDFDLNSFINDFKERNMNEVKSMKKGLYMEISGEIISRLDS</sequence>
<keyword evidence="3" id="KW-1185">Reference proteome</keyword>
<reference evidence="2 4" key="2">
    <citation type="submission" date="2019-09" db="EMBL/GenBank/DDBJ databases">
        <title>Complete genome sequencing of four Arcobacter species reveals a diverse suite of mobile elements.</title>
        <authorList>
            <person name="Miller W.G."/>
            <person name="Yee E."/>
            <person name="Bono J.L."/>
        </authorList>
    </citation>
    <scope>NUCLEOTIDE SEQUENCE [LARGE SCALE GENOMIC DNA]</scope>
    <source>
        <strain evidence="2 4">CCUG 56899</strain>
    </source>
</reference>
<dbReference type="Gene3D" id="1.10.3350.10">
    <property type="entry name" value="HP0242-like domain"/>
    <property type="match status" value="1"/>
</dbReference>
<evidence type="ECO:0000313" key="4">
    <source>
        <dbReference type="Proteomes" id="UP000322644"/>
    </source>
</evidence>
<reference evidence="1 3" key="1">
    <citation type="submission" date="2015-05" db="EMBL/GenBank/DDBJ databases">
        <authorList>
            <person name="Rovetto F."/>
            <person name="Cocolin L."/>
            <person name="Illeghems K."/>
            <person name="Van Nieuwerburgh F."/>
            <person name="Houf K."/>
        </authorList>
    </citation>
    <scope>NUCLEOTIDE SEQUENCE [LARGE SCALE GENOMIC DNA]</scope>
    <source>
        <strain evidence="1 3">117434</strain>
    </source>
</reference>
<dbReference type="Proteomes" id="UP000322644">
    <property type="component" value="Chromosome"/>
</dbReference>
<dbReference type="InterPro" id="IPR018563">
    <property type="entry name" value="DUF2018"/>
</dbReference>
<name>A0A1C0AYX6_9BACT</name>
<accession>A0A1C0AYX6</accession>
<dbReference type="RefSeq" id="WP_066171193.1">
    <property type="nucleotide sequence ID" value="NZ_CP036246.2"/>
</dbReference>
<proteinExistence type="predicted"/>
<protein>
    <submittedName>
        <fullName evidence="2">DUF2018 domain-containing protein</fullName>
    </submittedName>
</protein>
<evidence type="ECO:0000313" key="3">
    <source>
        <dbReference type="Proteomes" id="UP000093159"/>
    </source>
</evidence>
<dbReference type="Proteomes" id="UP000093159">
    <property type="component" value="Unassembled WGS sequence"/>
</dbReference>
<evidence type="ECO:0000313" key="1">
    <source>
        <dbReference type="EMBL" id="OCL92716.1"/>
    </source>
</evidence>
<dbReference type="EMBL" id="LDIR01000001">
    <property type="protein sequence ID" value="OCL92716.1"/>
    <property type="molecule type" value="Genomic_DNA"/>
</dbReference>
<dbReference type="SUPFAM" id="SSF158752">
    <property type="entry name" value="HP0242-like"/>
    <property type="match status" value="1"/>
</dbReference>
<dbReference type="EMBL" id="CP036246">
    <property type="protein sequence ID" value="QEP41310.1"/>
    <property type="molecule type" value="Genomic_DNA"/>
</dbReference>
<dbReference type="Pfam" id="PF09442">
    <property type="entry name" value="DUF2018"/>
    <property type="match status" value="1"/>
</dbReference>
<gene>
    <name evidence="1" type="ORF">AAX28_00251</name>
    <name evidence="2" type="ORF">APORC_1745</name>
</gene>
<dbReference type="KEGG" id="apoc:APORC_1745"/>
<dbReference type="AlphaFoldDB" id="A0A1C0AYX6"/>
<evidence type="ECO:0000313" key="2">
    <source>
        <dbReference type="EMBL" id="QEP41310.1"/>
    </source>
</evidence>
<dbReference type="OrthoDB" id="5339893at2"/>
<organism evidence="2 4">
    <name type="scientific">Arcobacter porcinus</name>
    <dbReference type="NCBI Taxonomy" id="1935204"/>
    <lineage>
        <taxon>Bacteria</taxon>
        <taxon>Pseudomonadati</taxon>
        <taxon>Campylobacterota</taxon>
        <taxon>Epsilonproteobacteria</taxon>
        <taxon>Campylobacterales</taxon>
        <taxon>Arcobacteraceae</taxon>
        <taxon>Arcobacter</taxon>
    </lineage>
</organism>
<reference evidence="2 4" key="3">
    <citation type="submission" date="2019-09" db="EMBL/GenBank/DDBJ databases">
        <title>Taxonomic note: a critical rebuttal of the proposed division of the genus Arcobacter into six genera, emended descriptions of Arcobacter anaerophilus and the genus Arcobacter, and an assessment of genus-level boundaries for Epsilonproteobacteria using in silico genomic comparator tools.</title>
        <authorList>
            <person name="On S.L.W."/>
            <person name="Miller W.G."/>
            <person name="Biggs P."/>
            <person name="Cornelius A."/>
            <person name="Vandamme P."/>
        </authorList>
    </citation>
    <scope>NUCLEOTIDE SEQUENCE [LARGE SCALE GENOMIC DNA]</scope>
    <source>
        <strain evidence="2 4">CCUG 56899</strain>
    </source>
</reference>